<evidence type="ECO:0000259" key="1">
    <source>
        <dbReference type="Pfam" id="PF18145"/>
    </source>
</evidence>
<dbReference type="InterPro" id="IPR040836">
    <property type="entry name" value="SAVED"/>
</dbReference>
<feature type="domain" description="SMODS-associated and fused to various effectors" evidence="1">
    <location>
        <begin position="179"/>
        <end position="367"/>
    </location>
</feature>
<dbReference type="EMBL" id="CP002293">
    <property type="protein sequence ID" value="ADP74676.1"/>
    <property type="molecule type" value="Genomic_DNA"/>
</dbReference>
<dbReference type="NCBIfam" id="NF033611">
    <property type="entry name" value="SAVED"/>
    <property type="match status" value="1"/>
</dbReference>
<evidence type="ECO:0000313" key="2">
    <source>
        <dbReference type="EMBL" id="ADP74676.1"/>
    </source>
</evidence>
<name>A0A7U3YF86_GEOS0</name>
<protein>
    <submittedName>
        <fullName evidence="2">HNH nuclease</fullName>
    </submittedName>
</protein>
<reference evidence="2" key="1">
    <citation type="submission" date="2010-10" db="EMBL/GenBank/DDBJ databases">
        <title>Complete sequence of chromosome of Geobacillus sp. Y4.1MC1.</title>
        <authorList>
            <consortium name="US DOE Joint Genome Institute"/>
            <person name="Lucas S."/>
            <person name="Copeland A."/>
            <person name="Lapidus A."/>
            <person name="Cheng J.-F."/>
            <person name="Bruce D."/>
            <person name="Goodwin L."/>
            <person name="Pitluck S."/>
            <person name="Chertkov O."/>
            <person name="Zhang X."/>
            <person name="Detter J.C."/>
            <person name="Han C."/>
            <person name="Tapia R."/>
            <person name="Land M."/>
            <person name="Hauser L."/>
            <person name="Jeffries C."/>
            <person name="Kyrpides N."/>
            <person name="Ivanova N."/>
            <person name="Ovchinnikova G."/>
            <person name="Brumm P."/>
            <person name="Mead D."/>
            <person name="Woyke T."/>
        </authorList>
    </citation>
    <scope>NUCLEOTIDE SEQUENCE [LARGE SCALE GENOMIC DNA]</scope>
    <source>
        <strain evidence="2">Y4.1MC1</strain>
    </source>
</reference>
<organism evidence="2">
    <name type="scientific">Geobacillus sp. (strain Y4.1MC1)</name>
    <dbReference type="NCBI Taxonomy" id="581103"/>
    <lineage>
        <taxon>Bacteria</taxon>
        <taxon>Bacillati</taxon>
        <taxon>Bacillota</taxon>
        <taxon>Bacilli</taxon>
        <taxon>Bacillales</taxon>
        <taxon>Anoxybacillaceae</taxon>
        <taxon>Geobacillus</taxon>
    </lineage>
</organism>
<dbReference type="CDD" id="cd00085">
    <property type="entry name" value="HNHc"/>
    <property type="match status" value="1"/>
</dbReference>
<gene>
    <name evidence="2" type="ORF">GY4MC1_1920</name>
</gene>
<dbReference type="Pfam" id="PF18145">
    <property type="entry name" value="SAVED"/>
    <property type="match status" value="1"/>
</dbReference>
<dbReference type="AlphaFoldDB" id="A0A7U3YF86"/>
<dbReference type="KEGG" id="gmc:GY4MC1_1920"/>
<dbReference type="InterPro" id="IPR003615">
    <property type="entry name" value="HNH_nuc"/>
</dbReference>
<sequence length="367" mass="42467">MARDAFKLSTIDDRALWVASGGMCAKCKRVLIFDDIERKVNLGERAHIIGKGDGKNAPRREFAEEYGITEENIDSLMNLMLMCKECHHIIDTNVKQYPPDVLFDMKEKHESWVMSRLSQNKKAIAVLHKRKNSIPLDTILLSEEIDTLILDAVAIQEEFTDFSPEGWELAKKENEEFFQKIVQSKREYTGAYLYIFPLSPIPLLIHLGKLISDTVPAVVFQFDRDSQKWCLEDESKDSIPQKVIISQTDEVHESLVVTVQVSGTITEELIKEAVGTAYQHLDIRIENPQLNSVLYNHDVTNIKRAFRKELYRLNDLHHYKEIHLFYYGPAGLAFELGRCVNDNILPEIHLYEYSNRNEKKYMRAFSI</sequence>
<accession>A0A7U3YF86</accession>
<proteinExistence type="predicted"/>